<evidence type="ECO:0000313" key="3">
    <source>
        <dbReference type="Proteomes" id="UP000775872"/>
    </source>
</evidence>
<keyword evidence="3" id="KW-1185">Reference proteome</keyword>
<accession>A0A9P0ELN7</accession>
<evidence type="ECO:0000313" key="2">
    <source>
        <dbReference type="EMBL" id="CAH0055881.1"/>
    </source>
</evidence>
<reference evidence="3" key="1">
    <citation type="submission" date="2019-06" db="EMBL/GenBank/DDBJ databases">
        <authorList>
            <person name="Broberg M."/>
        </authorList>
    </citation>
    <scope>NUCLEOTIDE SEQUENCE [LARGE SCALE GENOMIC DNA]</scope>
</reference>
<protein>
    <submittedName>
        <fullName evidence="2">Uncharacterized protein</fullName>
    </submittedName>
</protein>
<evidence type="ECO:0000256" key="1">
    <source>
        <dbReference type="SAM" id="MobiDB-lite"/>
    </source>
</evidence>
<dbReference type="Proteomes" id="UP000775872">
    <property type="component" value="Unassembled WGS sequence"/>
</dbReference>
<dbReference type="EMBL" id="CABFOC020000062">
    <property type="protein sequence ID" value="CAH0055881.1"/>
    <property type="molecule type" value="Genomic_DNA"/>
</dbReference>
<organism evidence="2 3">
    <name type="scientific">Clonostachys solani</name>
    <dbReference type="NCBI Taxonomy" id="160281"/>
    <lineage>
        <taxon>Eukaryota</taxon>
        <taxon>Fungi</taxon>
        <taxon>Dikarya</taxon>
        <taxon>Ascomycota</taxon>
        <taxon>Pezizomycotina</taxon>
        <taxon>Sordariomycetes</taxon>
        <taxon>Hypocreomycetidae</taxon>
        <taxon>Hypocreales</taxon>
        <taxon>Bionectriaceae</taxon>
        <taxon>Clonostachys</taxon>
    </lineage>
</organism>
<dbReference type="AlphaFoldDB" id="A0A9P0ELN7"/>
<feature type="region of interest" description="Disordered" evidence="1">
    <location>
        <begin position="136"/>
        <end position="155"/>
    </location>
</feature>
<reference evidence="2 3" key="2">
    <citation type="submission" date="2021-10" db="EMBL/GenBank/DDBJ databases">
        <authorList>
            <person name="Piombo E."/>
        </authorList>
    </citation>
    <scope>NUCLEOTIDE SEQUENCE [LARGE SCALE GENOMIC DNA]</scope>
</reference>
<name>A0A9P0ELN7_9HYPO</name>
<gene>
    <name evidence="2" type="ORF">CSOL1703_00018042</name>
</gene>
<comment type="caution">
    <text evidence="2">The sequence shown here is derived from an EMBL/GenBank/DDBJ whole genome shotgun (WGS) entry which is preliminary data.</text>
</comment>
<proteinExistence type="predicted"/>
<sequence length="172" mass="18276">MIAASCVTDQVHDEKIEMTYLDAGIVLHPSTSNVGGQFSFENASIGTTTTVDWTLGDWAFADTIADPEPTEYNLGQWAFANANMATHNEVMLGDWAFSHVDSTSDNNWILASTAANDGANDEPEPPDAVPEVSLIATSTDSAKKEPRGAQDPGNTVFPVLGANSLVIEVKSC</sequence>